<reference evidence="8" key="1">
    <citation type="submission" date="2025-08" db="UniProtKB">
        <authorList>
            <consortium name="RefSeq"/>
        </authorList>
    </citation>
    <scope>IDENTIFICATION</scope>
</reference>
<gene>
    <name evidence="8" type="primary">LOC106816244</name>
</gene>
<keyword evidence="1" id="KW-0479">Metal-binding</keyword>
<name>A0ABM1EVU3_PRICU</name>
<dbReference type="GeneID" id="106816244"/>
<protein>
    <submittedName>
        <fullName evidence="8">THAP domain-containing protein 2-like</fullName>
    </submittedName>
</protein>
<sequence>MTASQGTQCFAYLCSNYRNAISKSKGISFHKFPSEDKFPKLYAAWVRNCQRDREPGKHCVLCSDHFAAVCFDRTGQIVRLRDGAVPTLFNLPPHLQAPCKGRTTENSTKADVTDILPQTVSSAPSCKDHAYSCSPRKWKRK</sequence>
<feature type="domain" description="THAP-type" evidence="6">
    <location>
        <begin position="1"/>
        <end position="89"/>
    </location>
</feature>
<dbReference type="SUPFAM" id="SSF57716">
    <property type="entry name" value="Glucocorticoid receptor-like (DNA-binding domain)"/>
    <property type="match status" value="1"/>
</dbReference>
<evidence type="ECO:0000256" key="4">
    <source>
        <dbReference type="ARBA" id="ARBA00023125"/>
    </source>
</evidence>
<keyword evidence="7" id="KW-1185">Reference proteome</keyword>
<evidence type="ECO:0000256" key="3">
    <source>
        <dbReference type="ARBA" id="ARBA00022833"/>
    </source>
</evidence>
<dbReference type="PROSITE" id="PS50950">
    <property type="entry name" value="ZF_THAP"/>
    <property type="match status" value="1"/>
</dbReference>
<dbReference type="InterPro" id="IPR026521">
    <property type="entry name" value="THAP2"/>
</dbReference>
<keyword evidence="3" id="KW-0862">Zinc</keyword>
<dbReference type="PANTHER" id="PTHR47696:SF1">
    <property type="entry name" value="THAP DOMAIN-CONTAINING PROTEIN 2"/>
    <property type="match status" value="1"/>
</dbReference>
<evidence type="ECO:0000259" key="6">
    <source>
        <dbReference type="PROSITE" id="PS50950"/>
    </source>
</evidence>
<keyword evidence="2 5" id="KW-0863">Zinc-finger</keyword>
<dbReference type="Pfam" id="PF05485">
    <property type="entry name" value="THAP"/>
    <property type="match status" value="1"/>
</dbReference>
<dbReference type="InterPro" id="IPR006612">
    <property type="entry name" value="THAP_Znf"/>
</dbReference>
<evidence type="ECO:0000256" key="1">
    <source>
        <dbReference type="ARBA" id="ARBA00022723"/>
    </source>
</evidence>
<accession>A0ABM1EVU3</accession>
<dbReference type="SMART" id="SM00692">
    <property type="entry name" value="DM3"/>
    <property type="match status" value="1"/>
</dbReference>
<evidence type="ECO:0000256" key="5">
    <source>
        <dbReference type="PROSITE-ProRule" id="PRU00309"/>
    </source>
</evidence>
<evidence type="ECO:0000256" key="2">
    <source>
        <dbReference type="ARBA" id="ARBA00022771"/>
    </source>
</evidence>
<dbReference type="SMART" id="SM00980">
    <property type="entry name" value="THAP"/>
    <property type="match status" value="1"/>
</dbReference>
<organism evidence="7 8">
    <name type="scientific">Priapulus caudatus</name>
    <name type="common">Priapulid worm</name>
    <dbReference type="NCBI Taxonomy" id="37621"/>
    <lineage>
        <taxon>Eukaryota</taxon>
        <taxon>Metazoa</taxon>
        <taxon>Ecdysozoa</taxon>
        <taxon>Scalidophora</taxon>
        <taxon>Priapulida</taxon>
        <taxon>Priapulimorpha</taxon>
        <taxon>Priapulimorphida</taxon>
        <taxon>Priapulidae</taxon>
        <taxon>Priapulus</taxon>
    </lineage>
</organism>
<dbReference type="RefSeq" id="XP_014676314.1">
    <property type="nucleotide sequence ID" value="XM_014820828.1"/>
</dbReference>
<evidence type="ECO:0000313" key="8">
    <source>
        <dbReference type="RefSeq" id="XP_014676314.1"/>
    </source>
</evidence>
<dbReference type="Proteomes" id="UP000695022">
    <property type="component" value="Unplaced"/>
</dbReference>
<evidence type="ECO:0000313" key="7">
    <source>
        <dbReference type="Proteomes" id="UP000695022"/>
    </source>
</evidence>
<keyword evidence="4 5" id="KW-0238">DNA-binding</keyword>
<dbReference type="PANTHER" id="PTHR47696">
    <property type="entry name" value="THAP DOMAIN-CONTAINING PROTEIN 2"/>
    <property type="match status" value="1"/>
</dbReference>
<proteinExistence type="predicted"/>